<accession>A0ABN2AXC2</accession>
<dbReference type="EMBL" id="BAAAQD010000010">
    <property type="protein sequence ID" value="GAA1528323.1"/>
    <property type="molecule type" value="Genomic_DNA"/>
</dbReference>
<gene>
    <name evidence="1" type="ORF">GCM10009827_051920</name>
</gene>
<name>A0ABN2AXC2_9ACTN</name>
<keyword evidence="2" id="KW-1185">Reference proteome</keyword>
<organism evidence="1 2">
    <name type="scientific">Dactylosporangium maewongense</name>
    <dbReference type="NCBI Taxonomy" id="634393"/>
    <lineage>
        <taxon>Bacteria</taxon>
        <taxon>Bacillati</taxon>
        <taxon>Actinomycetota</taxon>
        <taxon>Actinomycetes</taxon>
        <taxon>Micromonosporales</taxon>
        <taxon>Micromonosporaceae</taxon>
        <taxon>Dactylosporangium</taxon>
    </lineage>
</organism>
<protein>
    <submittedName>
        <fullName evidence="1">Uncharacterized protein</fullName>
    </submittedName>
</protein>
<sequence length="52" mass="5337">MATGSDGSSYGTAASAGRATVNVAATRAQVAAKVMAERRIRVFLLGGRGLRR</sequence>
<comment type="caution">
    <text evidence="1">The sequence shown here is derived from an EMBL/GenBank/DDBJ whole genome shotgun (WGS) entry which is preliminary data.</text>
</comment>
<evidence type="ECO:0000313" key="1">
    <source>
        <dbReference type="EMBL" id="GAA1528323.1"/>
    </source>
</evidence>
<reference evidence="1 2" key="1">
    <citation type="journal article" date="2019" name="Int. J. Syst. Evol. Microbiol.">
        <title>The Global Catalogue of Microorganisms (GCM) 10K type strain sequencing project: providing services to taxonomists for standard genome sequencing and annotation.</title>
        <authorList>
            <consortium name="The Broad Institute Genomics Platform"/>
            <consortium name="The Broad Institute Genome Sequencing Center for Infectious Disease"/>
            <person name="Wu L."/>
            <person name="Ma J."/>
        </authorList>
    </citation>
    <scope>NUCLEOTIDE SEQUENCE [LARGE SCALE GENOMIC DNA]</scope>
    <source>
        <strain evidence="1 2">JCM 15933</strain>
    </source>
</reference>
<dbReference type="Proteomes" id="UP001501470">
    <property type="component" value="Unassembled WGS sequence"/>
</dbReference>
<proteinExistence type="predicted"/>
<evidence type="ECO:0000313" key="2">
    <source>
        <dbReference type="Proteomes" id="UP001501470"/>
    </source>
</evidence>